<name>A0AAV5TRE2_9BILA</name>
<feature type="transmembrane region" description="Helical" evidence="1">
    <location>
        <begin position="6"/>
        <end position="24"/>
    </location>
</feature>
<feature type="transmembrane region" description="Helical" evidence="1">
    <location>
        <begin position="68"/>
        <end position="91"/>
    </location>
</feature>
<keyword evidence="1" id="KW-1133">Transmembrane helix</keyword>
<keyword evidence="1" id="KW-0472">Membrane</keyword>
<dbReference type="PANTHER" id="PTHR31552">
    <property type="entry name" value="SERPENTINE RECEPTOR CLASS GAMMA"/>
    <property type="match status" value="1"/>
</dbReference>
<sequence length="228" mass="25743">MAGWGEVVADVILCPLYIYLLIRLATASDDYFKSPFYTFFIATGVYSISTVFSYQIVAQFVDQYWTTYIYKLAYGVNTFGAIGSTIGKALIVIHRYYVIRHNDFAEKKGSRTLIRAVLAAQFAIALVATTPVWPSHYIYKNDETKDQIVALSYSHTLILKAMSTTSYTLYIICNSIFTVLTSREMLRLKSMLQGDSSTTQKIITHQRNMFIVVSVCSIGHLLKASQQV</sequence>
<feature type="non-terminal residue" evidence="2">
    <location>
        <position position="228"/>
    </location>
</feature>
<proteinExistence type="predicted"/>
<dbReference type="AlphaFoldDB" id="A0AAV5TRE2"/>
<comment type="caution">
    <text evidence="2">The sequence shown here is derived from an EMBL/GenBank/DDBJ whole genome shotgun (WGS) entry which is preliminary data.</text>
</comment>
<feature type="transmembrane region" description="Helical" evidence="1">
    <location>
        <begin position="36"/>
        <end position="56"/>
    </location>
</feature>
<evidence type="ECO:0000313" key="2">
    <source>
        <dbReference type="EMBL" id="GMS96752.1"/>
    </source>
</evidence>
<keyword evidence="1" id="KW-0812">Transmembrane</keyword>
<dbReference type="Gene3D" id="1.20.1070.10">
    <property type="entry name" value="Rhodopsin 7-helix transmembrane proteins"/>
    <property type="match status" value="1"/>
</dbReference>
<accession>A0AAV5TRE2</accession>
<reference evidence="2" key="1">
    <citation type="submission" date="2023-10" db="EMBL/GenBank/DDBJ databases">
        <title>Genome assembly of Pristionchus species.</title>
        <authorList>
            <person name="Yoshida K."/>
            <person name="Sommer R.J."/>
        </authorList>
    </citation>
    <scope>NUCLEOTIDE SEQUENCE</scope>
    <source>
        <strain evidence="2">RS0144</strain>
    </source>
</reference>
<protein>
    <recommendedName>
        <fullName evidence="4">G protein-coupled receptor</fullName>
    </recommendedName>
</protein>
<dbReference type="Proteomes" id="UP001432027">
    <property type="component" value="Unassembled WGS sequence"/>
</dbReference>
<organism evidence="2 3">
    <name type="scientific">Pristionchus entomophagus</name>
    <dbReference type="NCBI Taxonomy" id="358040"/>
    <lineage>
        <taxon>Eukaryota</taxon>
        <taxon>Metazoa</taxon>
        <taxon>Ecdysozoa</taxon>
        <taxon>Nematoda</taxon>
        <taxon>Chromadorea</taxon>
        <taxon>Rhabditida</taxon>
        <taxon>Rhabditina</taxon>
        <taxon>Diplogasteromorpha</taxon>
        <taxon>Diplogasteroidea</taxon>
        <taxon>Neodiplogasteridae</taxon>
        <taxon>Pristionchus</taxon>
    </lineage>
</organism>
<feature type="transmembrane region" description="Helical" evidence="1">
    <location>
        <begin position="112"/>
        <end position="133"/>
    </location>
</feature>
<evidence type="ECO:0000313" key="3">
    <source>
        <dbReference type="Proteomes" id="UP001432027"/>
    </source>
</evidence>
<dbReference type="SUPFAM" id="SSF81321">
    <property type="entry name" value="Family A G protein-coupled receptor-like"/>
    <property type="match status" value="1"/>
</dbReference>
<keyword evidence="3" id="KW-1185">Reference proteome</keyword>
<dbReference type="PANTHER" id="PTHR31552:SF31">
    <property type="entry name" value="SERPENTINE RECEPTOR CLASS GAMMA"/>
    <property type="match status" value="1"/>
</dbReference>
<evidence type="ECO:0008006" key="4">
    <source>
        <dbReference type="Google" id="ProtNLM"/>
    </source>
</evidence>
<evidence type="ECO:0000256" key="1">
    <source>
        <dbReference type="SAM" id="Phobius"/>
    </source>
</evidence>
<dbReference type="EMBL" id="BTSX01000004">
    <property type="protein sequence ID" value="GMS96752.1"/>
    <property type="molecule type" value="Genomic_DNA"/>
</dbReference>
<gene>
    <name evidence="2" type="ORF">PENTCL1PPCAC_18927</name>
</gene>